<keyword evidence="4 5" id="KW-0472">Membrane</keyword>
<evidence type="ECO:0000313" key="8">
    <source>
        <dbReference type="Proteomes" id="UP000886998"/>
    </source>
</evidence>
<dbReference type="PANTHER" id="PTHR24372:SF77">
    <property type="entry name" value="G-PROTEIN COUPLED RECEPTORS FAMILY 1 PROFILE DOMAIN-CONTAINING PROTEIN"/>
    <property type="match status" value="1"/>
</dbReference>
<accession>A0A8X7BXU0</accession>
<dbReference type="SUPFAM" id="SSF81321">
    <property type="entry name" value="Family A G protein-coupled receptor-like"/>
    <property type="match status" value="1"/>
</dbReference>
<keyword evidence="3 5" id="KW-1133">Transmembrane helix</keyword>
<proteinExistence type="predicted"/>
<dbReference type="AlphaFoldDB" id="A0A8X7BXU0"/>
<evidence type="ECO:0000313" key="7">
    <source>
        <dbReference type="EMBL" id="GFY46592.1"/>
    </source>
</evidence>
<evidence type="ECO:0000256" key="4">
    <source>
        <dbReference type="ARBA" id="ARBA00023136"/>
    </source>
</evidence>
<sequence>MYAYTTMFISISRSKLGLRSSQQQQDGAIAKRFAFIVVTNMFCWLPIIALKILSISGMTIYSESYAWVAIFVLPINSALNPVLYTLTTKFNQQLTRIVFTWRADDMQVEGMVH</sequence>
<evidence type="ECO:0000256" key="2">
    <source>
        <dbReference type="ARBA" id="ARBA00022692"/>
    </source>
</evidence>
<organism evidence="7 8">
    <name type="scientific">Trichonephila inaurata madagascariensis</name>
    <dbReference type="NCBI Taxonomy" id="2747483"/>
    <lineage>
        <taxon>Eukaryota</taxon>
        <taxon>Metazoa</taxon>
        <taxon>Ecdysozoa</taxon>
        <taxon>Arthropoda</taxon>
        <taxon>Chelicerata</taxon>
        <taxon>Arachnida</taxon>
        <taxon>Araneae</taxon>
        <taxon>Araneomorphae</taxon>
        <taxon>Entelegynae</taxon>
        <taxon>Araneoidea</taxon>
        <taxon>Nephilidae</taxon>
        <taxon>Trichonephila</taxon>
        <taxon>Trichonephila inaurata</taxon>
    </lineage>
</organism>
<dbReference type="GO" id="GO:0007189">
    <property type="term" value="P:adenylate cyclase-activating G protein-coupled receptor signaling pathway"/>
    <property type="evidence" value="ECO:0007669"/>
    <property type="project" value="TreeGrafter"/>
</dbReference>
<gene>
    <name evidence="7" type="primary">Rxfp1</name>
    <name evidence="7" type="ORF">TNIN_157141</name>
</gene>
<reference evidence="7" key="1">
    <citation type="submission" date="2020-08" db="EMBL/GenBank/DDBJ databases">
        <title>Multicomponent nature underlies the extraordinary mechanical properties of spider dragline silk.</title>
        <authorList>
            <person name="Kono N."/>
            <person name="Nakamura H."/>
            <person name="Mori M."/>
            <person name="Yoshida Y."/>
            <person name="Ohtoshi R."/>
            <person name="Malay A.D."/>
            <person name="Moran D.A.P."/>
            <person name="Tomita M."/>
            <person name="Numata K."/>
            <person name="Arakawa K."/>
        </authorList>
    </citation>
    <scope>NUCLEOTIDE SEQUENCE</scope>
</reference>
<comment type="subcellular location">
    <subcellularLocation>
        <location evidence="1">Membrane</location>
    </subcellularLocation>
</comment>
<dbReference type="EMBL" id="BMAV01005506">
    <property type="protein sequence ID" value="GFY46592.1"/>
    <property type="molecule type" value="Genomic_DNA"/>
</dbReference>
<keyword evidence="7" id="KW-0675">Receptor</keyword>
<dbReference type="InterPro" id="IPR017452">
    <property type="entry name" value="GPCR_Rhodpsn_7TM"/>
</dbReference>
<dbReference type="Gene3D" id="1.20.1070.10">
    <property type="entry name" value="Rhodopsin 7-helix transmembrane proteins"/>
    <property type="match status" value="1"/>
</dbReference>
<evidence type="ECO:0000259" key="6">
    <source>
        <dbReference type="PROSITE" id="PS50262"/>
    </source>
</evidence>
<keyword evidence="8" id="KW-1185">Reference proteome</keyword>
<dbReference type="GO" id="GO:0009755">
    <property type="term" value="P:hormone-mediated signaling pathway"/>
    <property type="evidence" value="ECO:0007669"/>
    <property type="project" value="TreeGrafter"/>
</dbReference>
<feature type="transmembrane region" description="Helical" evidence="5">
    <location>
        <begin position="33"/>
        <end position="53"/>
    </location>
</feature>
<dbReference type="OrthoDB" id="2101615at2759"/>
<dbReference type="GO" id="GO:0005886">
    <property type="term" value="C:plasma membrane"/>
    <property type="evidence" value="ECO:0007669"/>
    <property type="project" value="TreeGrafter"/>
</dbReference>
<dbReference type="GO" id="GO:0008528">
    <property type="term" value="F:G protein-coupled peptide receptor activity"/>
    <property type="evidence" value="ECO:0007669"/>
    <property type="project" value="TreeGrafter"/>
</dbReference>
<evidence type="ECO:0000256" key="5">
    <source>
        <dbReference type="SAM" id="Phobius"/>
    </source>
</evidence>
<feature type="transmembrane region" description="Helical" evidence="5">
    <location>
        <begin position="65"/>
        <end position="86"/>
    </location>
</feature>
<name>A0A8X7BXU0_9ARAC</name>
<keyword evidence="2 5" id="KW-0812">Transmembrane</keyword>
<dbReference type="PANTHER" id="PTHR24372">
    <property type="entry name" value="GLYCOPROTEIN HORMONE RECEPTOR"/>
    <property type="match status" value="1"/>
</dbReference>
<comment type="caution">
    <text evidence="7">The sequence shown here is derived from an EMBL/GenBank/DDBJ whole genome shotgun (WGS) entry which is preliminary data.</text>
</comment>
<evidence type="ECO:0000256" key="3">
    <source>
        <dbReference type="ARBA" id="ARBA00022989"/>
    </source>
</evidence>
<feature type="domain" description="G-protein coupled receptors family 1 profile" evidence="6">
    <location>
        <begin position="1"/>
        <end position="84"/>
    </location>
</feature>
<protein>
    <submittedName>
        <fullName evidence="7">Relaxin receptor 1</fullName>
    </submittedName>
</protein>
<dbReference type="Proteomes" id="UP000886998">
    <property type="component" value="Unassembled WGS sequence"/>
</dbReference>
<dbReference type="PROSITE" id="PS50262">
    <property type="entry name" value="G_PROTEIN_RECEP_F1_2"/>
    <property type="match status" value="1"/>
</dbReference>
<evidence type="ECO:0000256" key="1">
    <source>
        <dbReference type="ARBA" id="ARBA00004370"/>
    </source>
</evidence>